<reference evidence="3 4" key="1">
    <citation type="submission" date="2018-02" db="EMBL/GenBank/DDBJ databases">
        <title>Genomic Encyclopedia of Archaeal and Bacterial Type Strains, Phase II (KMG-II): from individual species to whole genera.</title>
        <authorList>
            <person name="Goeker M."/>
        </authorList>
    </citation>
    <scope>NUCLEOTIDE SEQUENCE [LARGE SCALE GENOMIC DNA]</scope>
    <source>
        <strain evidence="3 4">DSM 16809</strain>
    </source>
</reference>
<dbReference type="InterPro" id="IPR008927">
    <property type="entry name" value="6-PGluconate_DH-like_C_sf"/>
</dbReference>
<dbReference type="InterPro" id="IPR019665">
    <property type="entry name" value="OxRdtase/DH_put_Rossmann_dom"/>
</dbReference>
<feature type="domain" description="Putative oxidoreductase/dehydrogenase Rossmann-like" evidence="1">
    <location>
        <begin position="3"/>
        <end position="101"/>
    </location>
</feature>
<protein>
    <submittedName>
        <fullName evidence="3">Putative short-subunit dehydrogenase-like oxidoreductase (DUF2520 family)</fullName>
    </submittedName>
</protein>
<dbReference type="Gene3D" id="3.40.50.720">
    <property type="entry name" value="NAD(P)-binding Rossmann-like Domain"/>
    <property type="match status" value="1"/>
</dbReference>
<evidence type="ECO:0000313" key="3">
    <source>
        <dbReference type="EMBL" id="PPK94055.1"/>
    </source>
</evidence>
<dbReference type="EMBL" id="PTJE01000005">
    <property type="protein sequence ID" value="PPK94055.1"/>
    <property type="molecule type" value="Genomic_DNA"/>
</dbReference>
<dbReference type="InterPro" id="IPR018931">
    <property type="entry name" value="DUF2520"/>
</dbReference>
<name>A0A2S6IIP2_9FLAO</name>
<gene>
    <name evidence="3" type="ORF">LY01_02277</name>
</gene>
<organism evidence="3 4">
    <name type="scientific">Nonlabens xylanidelens</name>
    <dbReference type="NCBI Taxonomy" id="191564"/>
    <lineage>
        <taxon>Bacteria</taxon>
        <taxon>Pseudomonadati</taxon>
        <taxon>Bacteroidota</taxon>
        <taxon>Flavobacteriia</taxon>
        <taxon>Flavobacteriales</taxon>
        <taxon>Flavobacteriaceae</taxon>
        <taxon>Nonlabens</taxon>
    </lineage>
</organism>
<evidence type="ECO:0000313" key="4">
    <source>
        <dbReference type="Proteomes" id="UP000239002"/>
    </source>
</evidence>
<dbReference type="SUPFAM" id="SSF48179">
    <property type="entry name" value="6-phosphogluconate dehydrogenase C-terminal domain-like"/>
    <property type="match status" value="1"/>
</dbReference>
<proteinExistence type="predicted"/>
<accession>A0A2S6IIP2</accession>
<evidence type="ECO:0000259" key="2">
    <source>
        <dbReference type="Pfam" id="PF10728"/>
    </source>
</evidence>
<dbReference type="PANTHER" id="PTHR40459:SF1">
    <property type="entry name" value="CONSERVED HYPOTHETICAL ALANINE AND LEUCINE RICH PROTEIN"/>
    <property type="match status" value="1"/>
</dbReference>
<dbReference type="OrthoDB" id="9810755at2"/>
<evidence type="ECO:0000259" key="1">
    <source>
        <dbReference type="Pfam" id="PF10727"/>
    </source>
</evidence>
<sequence>MIKIIIIGTGNVGMHLCHAFEKATLSNKISLVGYYNRAQKKLSDIKAPLLSQIENLPACDLIILAVPDDAVNKTANLLPTSQAIVAHTSGSVSITALEKHEHHGVFYMPQSFSKTRKPNFEDITLCLESSSEAVNNVLEQVAVTLSRKREQINSNQRKKLHLAAVYMNNFVNHCYTKADQIMQDAAIDTQLLNALMQETLAKAIDLSPQKAQTGPAMRNDIKTIEKHLEMLDNEDRDMYRSITNSIQKTHGN</sequence>
<dbReference type="Pfam" id="PF10728">
    <property type="entry name" value="DUF2520"/>
    <property type="match status" value="1"/>
</dbReference>
<dbReference type="Gene3D" id="1.10.1040.20">
    <property type="entry name" value="ProC-like, C-terminal domain"/>
    <property type="match status" value="1"/>
</dbReference>
<feature type="domain" description="DUF2520" evidence="2">
    <location>
        <begin position="124"/>
        <end position="245"/>
    </location>
</feature>
<dbReference type="PANTHER" id="PTHR40459">
    <property type="entry name" value="CONSERVED HYPOTHETICAL ALANINE AND LEUCINE RICH PROTEIN"/>
    <property type="match status" value="1"/>
</dbReference>
<comment type="caution">
    <text evidence="3">The sequence shown here is derived from an EMBL/GenBank/DDBJ whole genome shotgun (WGS) entry which is preliminary data.</text>
</comment>
<dbReference type="Pfam" id="PF10727">
    <property type="entry name" value="Rossmann-like"/>
    <property type="match status" value="1"/>
</dbReference>
<dbReference type="SUPFAM" id="SSF51735">
    <property type="entry name" value="NAD(P)-binding Rossmann-fold domains"/>
    <property type="match status" value="1"/>
</dbReference>
<dbReference type="InterPro" id="IPR036291">
    <property type="entry name" value="NAD(P)-bd_dom_sf"/>
</dbReference>
<keyword evidence="4" id="KW-1185">Reference proteome</keyword>
<dbReference type="InterPro" id="IPR037108">
    <property type="entry name" value="TM1727-like_C_sf"/>
</dbReference>
<dbReference type="AlphaFoldDB" id="A0A2S6IIP2"/>
<dbReference type="Proteomes" id="UP000239002">
    <property type="component" value="Unassembled WGS sequence"/>
</dbReference>
<dbReference type="RefSeq" id="WP_104515953.1">
    <property type="nucleotide sequence ID" value="NZ_MQVW01000002.1"/>
</dbReference>